<keyword evidence="8" id="KW-0012">Acyltransferase</keyword>
<evidence type="ECO:0000256" key="1">
    <source>
        <dbReference type="ARBA" id="ARBA00004141"/>
    </source>
</evidence>
<keyword evidence="12" id="KW-1185">Reference proteome</keyword>
<feature type="transmembrane region" description="Helical" evidence="8">
    <location>
        <begin position="675"/>
        <end position="695"/>
    </location>
</feature>
<evidence type="ECO:0000256" key="7">
    <source>
        <dbReference type="PROSITE-ProRule" id="PRU00023"/>
    </source>
</evidence>
<keyword evidence="2 8" id="KW-0812">Transmembrane</keyword>
<dbReference type="InterPro" id="IPR002110">
    <property type="entry name" value="Ankyrin_rpt"/>
</dbReference>
<dbReference type="PROSITE" id="PS50297">
    <property type="entry name" value="ANK_REP_REGION"/>
    <property type="match status" value="2"/>
</dbReference>
<accession>A0A0L0G1D3</accession>
<keyword evidence="5 7" id="KW-0040">ANK repeat</keyword>
<dbReference type="AlphaFoldDB" id="A0A0L0G1D3"/>
<dbReference type="GeneID" id="25905602"/>
<evidence type="ECO:0000256" key="5">
    <source>
        <dbReference type="ARBA" id="ARBA00023043"/>
    </source>
</evidence>
<feature type="repeat" description="ANK" evidence="7">
    <location>
        <begin position="266"/>
        <end position="289"/>
    </location>
</feature>
<dbReference type="SMART" id="SM00248">
    <property type="entry name" value="ANK"/>
    <property type="match status" value="4"/>
</dbReference>
<feature type="transmembrane region" description="Helical" evidence="8">
    <location>
        <begin position="628"/>
        <end position="650"/>
    </location>
</feature>
<keyword evidence="6 8" id="KW-0472">Membrane</keyword>
<feature type="region of interest" description="Disordered" evidence="9">
    <location>
        <begin position="29"/>
        <end position="50"/>
    </location>
</feature>
<evidence type="ECO:0000256" key="2">
    <source>
        <dbReference type="ARBA" id="ARBA00022692"/>
    </source>
</evidence>
<dbReference type="SUPFAM" id="SSF48403">
    <property type="entry name" value="Ankyrin repeat"/>
    <property type="match status" value="1"/>
</dbReference>
<reference evidence="11 12" key="1">
    <citation type="submission" date="2011-02" db="EMBL/GenBank/DDBJ databases">
        <title>The Genome Sequence of Sphaeroforma arctica JP610.</title>
        <authorList>
            <consortium name="The Broad Institute Genome Sequencing Platform"/>
            <person name="Russ C."/>
            <person name="Cuomo C."/>
            <person name="Young S.K."/>
            <person name="Zeng Q."/>
            <person name="Gargeya S."/>
            <person name="Alvarado L."/>
            <person name="Berlin A."/>
            <person name="Chapman S.B."/>
            <person name="Chen Z."/>
            <person name="Freedman E."/>
            <person name="Gellesch M."/>
            <person name="Goldberg J."/>
            <person name="Griggs A."/>
            <person name="Gujja S."/>
            <person name="Heilman E."/>
            <person name="Heiman D."/>
            <person name="Howarth C."/>
            <person name="Mehta T."/>
            <person name="Neiman D."/>
            <person name="Pearson M."/>
            <person name="Roberts A."/>
            <person name="Saif S."/>
            <person name="Shea T."/>
            <person name="Shenoy N."/>
            <person name="Sisk P."/>
            <person name="Stolte C."/>
            <person name="Sykes S."/>
            <person name="White J."/>
            <person name="Yandava C."/>
            <person name="Burger G."/>
            <person name="Gray M.W."/>
            <person name="Holland P.W.H."/>
            <person name="King N."/>
            <person name="Lang F.B.F."/>
            <person name="Roger A.J."/>
            <person name="Ruiz-Trillo I."/>
            <person name="Haas B."/>
            <person name="Nusbaum C."/>
            <person name="Birren B."/>
        </authorList>
    </citation>
    <scope>NUCLEOTIDE SEQUENCE [LARGE SCALE GENOMIC DNA]</scope>
    <source>
        <strain evidence="11 12">JP610</strain>
    </source>
</reference>
<keyword evidence="3" id="KW-0677">Repeat</keyword>
<dbReference type="PANTHER" id="PTHR24161">
    <property type="entry name" value="ANK_REP_REGION DOMAIN-CONTAINING PROTEIN-RELATED"/>
    <property type="match status" value="1"/>
</dbReference>
<feature type="transmembrane region" description="Helical" evidence="8">
    <location>
        <begin position="467"/>
        <end position="487"/>
    </location>
</feature>
<dbReference type="PROSITE" id="PS50216">
    <property type="entry name" value="DHHC"/>
    <property type="match status" value="1"/>
</dbReference>
<dbReference type="STRING" id="667725.A0A0L0G1D3"/>
<comment type="similarity">
    <text evidence="8">Belongs to the DHHC palmitoyltransferase family.</text>
</comment>
<feature type="domain" description="Palmitoyltransferase DHHC" evidence="10">
    <location>
        <begin position="579"/>
        <end position="712"/>
    </location>
</feature>
<dbReference type="OrthoDB" id="194358at2759"/>
<feature type="repeat" description="ANK" evidence="7">
    <location>
        <begin position="155"/>
        <end position="187"/>
    </location>
</feature>
<dbReference type="Gene3D" id="1.25.40.20">
    <property type="entry name" value="Ankyrin repeat-containing domain"/>
    <property type="match status" value="1"/>
</dbReference>
<comment type="domain">
    <text evidence="8">The DHHC domain is required for palmitoyltransferase activity.</text>
</comment>
<evidence type="ECO:0000256" key="6">
    <source>
        <dbReference type="ARBA" id="ARBA00023136"/>
    </source>
</evidence>
<evidence type="ECO:0000256" key="8">
    <source>
        <dbReference type="RuleBase" id="RU079119"/>
    </source>
</evidence>
<gene>
    <name evidence="11" type="ORF">SARC_05098</name>
</gene>
<name>A0A0L0G1D3_9EUKA</name>
<dbReference type="PANTHER" id="PTHR24161:SF124">
    <property type="entry name" value="TRANSIENT RECEPTOR POTENTIAL CHANNEL PYREXIA"/>
    <property type="match status" value="1"/>
</dbReference>
<dbReference type="EMBL" id="KQ241909">
    <property type="protein sequence ID" value="KNC82624.1"/>
    <property type="molecule type" value="Genomic_DNA"/>
</dbReference>
<sequence>MARELEHRHTLPVVPGLGLTLLRNPLSFADQKQSQSHKNMSHTTSVASHADVAHHALRSQSPRNHQNNNATHHFGRKQSVSISSKGDHGSNHGHVHTHGSHTHTLAQRTHSTPSPPTTDIVDLIRKPDACTLVEAHIHREILSGAPPSVNKKGWHGQTPLLYACVSGNLQLARLLLGNGADMSMCNNAGEGVFHVLSQIGRIDMMGMLNNYIKWDYSSKYAGMDLLRVADVRGMTPMMHAALRGQVKVMHYLHTEHNHPFHDLDRNGRTLLHCAAEMGHVLTVRYLLRHERVHVNAKTSDGRTALHIAAYHCYPDVCRVLLREDLGLLSSCDTAGKDPHVWVNKQESVTKEMNKAITTNVLNAAEYCSDESQISTQTLPSSREKTCLNFYPIMTLLIASAVLCYTNIYLRVPAVLTILGIGYKLVQPYNRPCGSNAALLRTVTTLVGLAGLALGGTLLPVLTFQDSLLSTIVVVVYVVYVGCLYTCVTRSPLPSSCQDELLPKGVIANQVLDIYPVLTRDRSASKSKSCQANIGVQLINDGHSTINLDADSNSSDADCTSDNSDEMMVEPAKAETVEDKYDRFCVTCEVMKDPKSGTTHCADCDVCVPEFDHHCAWLNTDIGGHNHVVFCYFLLFGGLLGVLYVVSYVVYVLRMYTGMELGICGGLFEVNEHHPLATWFVPVALGAVYMQWMMLYTQLHQIANSLTTKDVVNAARYGEVLKVHRSNDQRYASLSKFFGGL</sequence>
<feature type="compositionally biased region" description="Polar residues" evidence="9">
    <location>
        <begin position="30"/>
        <end position="44"/>
    </location>
</feature>
<dbReference type="Pfam" id="PF01529">
    <property type="entry name" value="DHHC"/>
    <property type="match status" value="1"/>
</dbReference>
<dbReference type="Pfam" id="PF12796">
    <property type="entry name" value="Ank_2"/>
    <property type="match status" value="1"/>
</dbReference>
<dbReference type="Pfam" id="PF13637">
    <property type="entry name" value="Ank_4"/>
    <property type="match status" value="1"/>
</dbReference>
<protein>
    <recommendedName>
        <fullName evidence="8">Palmitoyltransferase</fullName>
        <ecNumber evidence="8">2.3.1.225</ecNumber>
    </recommendedName>
</protein>
<dbReference type="PROSITE" id="PS50088">
    <property type="entry name" value="ANK_REPEAT"/>
    <property type="match status" value="2"/>
</dbReference>
<dbReference type="eggNOG" id="KOG4177">
    <property type="taxonomic scope" value="Eukaryota"/>
</dbReference>
<dbReference type="InterPro" id="IPR036770">
    <property type="entry name" value="Ankyrin_rpt-contain_sf"/>
</dbReference>
<proteinExistence type="inferred from homology"/>
<feature type="region of interest" description="Disordered" evidence="9">
    <location>
        <begin position="78"/>
        <end position="121"/>
    </location>
</feature>
<comment type="catalytic activity">
    <reaction evidence="8">
        <text>L-cysteinyl-[protein] + hexadecanoyl-CoA = S-hexadecanoyl-L-cysteinyl-[protein] + CoA</text>
        <dbReference type="Rhea" id="RHEA:36683"/>
        <dbReference type="Rhea" id="RHEA-COMP:10131"/>
        <dbReference type="Rhea" id="RHEA-COMP:11032"/>
        <dbReference type="ChEBI" id="CHEBI:29950"/>
        <dbReference type="ChEBI" id="CHEBI:57287"/>
        <dbReference type="ChEBI" id="CHEBI:57379"/>
        <dbReference type="ChEBI" id="CHEBI:74151"/>
        <dbReference type="EC" id="2.3.1.225"/>
    </reaction>
</comment>
<dbReference type="GO" id="GO:0016020">
    <property type="term" value="C:membrane"/>
    <property type="evidence" value="ECO:0007669"/>
    <property type="project" value="UniProtKB-SubCell"/>
</dbReference>
<dbReference type="InterPro" id="IPR001594">
    <property type="entry name" value="Palmitoyltrfase_DHHC"/>
</dbReference>
<evidence type="ECO:0000256" key="9">
    <source>
        <dbReference type="SAM" id="MobiDB-lite"/>
    </source>
</evidence>
<evidence type="ECO:0000256" key="4">
    <source>
        <dbReference type="ARBA" id="ARBA00022989"/>
    </source>
</evidence>
<comment type="subcellular location">
    <subcellularLocation>
        <location evidence="1">Membrane</location>
        <topology evidence="1">Multi-pass membrane protein</topology>
    </subcellularLocation>
</comment>
<dbReference type="Proteomes" id="UP000054560">
    <property type="component" value="Unassembled WGS sequence"/>
</dbReference>
<keyword evidence="4 8" id="KW-1133">Transmembrane helix</keyword>
<dbReference type="RefSeq" id="XP_014156526.1">
    <property type="nucleotide sequence ID" value="XM_014301051.1"/>
</dbReference>
<evidence type="ECO:0000313" key="12">
    <source>
        <dbReference type="Proteomes" id="UP000054560"/>
    </source>
</evidence>
<evidence type="ECO:0000256" key="3">
    <source>
        <dbReference type="ARBA" id="ARBA00022737"/>
    </source>
</evidence>
<dbReference type="GO" id="GO:0019706">
    <property type="term" value="F:protein-cysteine S-palmitoyltransferase activity"/>
    <property type="evidence" value="ECO:0007669"/>
    <property type="project" value="UniProtKB-EC"/>
</dbReference>
<keyword evidence="8" id="KW-0808">Transferase</keyword>
<organism evidence="11 12">
    <name type="scientific">Sphaeroforma arctica JP610</name>
    <dbReference type="NCBI Taxonomy" id="667725"/>
    <lineage>
        <taxon>Eukaryota</taxon>
        <taxon>Ichthyosporea</taxon>
        <taxon>Ichthyophonida</taxon>
        <taxon>Sphaeroforma</taxon>
    </lineage>
</organism>
<evidence type="ECO:0000259" key="10">
    <source>
        <dbReference type="Pfam" id="PF01529"/>
    </source>
</evidence>
<feature type="transmembrane region" description="Helical" evidence="8">
    <location>
        <begin position="437"/>
        <end position="461"/>
    </location>
</feature>
<feature type="compositionally biased region" description="Basic residues" evidence="9">
    <location>
        <begin position="91"/>
        <end position="101"/>
    </location>
</feature>
<dbReference type="eggNOG" id="KOG1311">
    <property type="taxonomic scope" value="Eukaryota"/>
</dbReference>
<dbReference type="EC" id="2.3.1.225" evidence="8"/>
<evidence type="ECO:0000313" key="11">
    <source>
        <dbReference type="EMBL" id="KNC82624.1"/>
    </source>
</evidence>